<feature type="region of interest" description="Disordered" evidence="1">
    <location>
        <begin position="1"/>
        <end position="21"/>
    </location>
</feature>
<dbReference type="FunFam" id="2.30.30.140:FF:000018">
    <property type="entry name" value="Serine/threonine-protein kinase 31"/>
    <property type="match status" value="3"/>
</dbReference>
<dbReference type="AlphaFoldDB" id="A0AAD7ZG37"/>
<comment type="caution">
    <text evidence="3">The sequence shown here is derived from an EMBL/GenBank/DDBJ whole genome shotgun (WGS) entry which is preliminary data.</text>
</comment>
<dbReference type="InterPro" id="IPR002999">
    <property type="entry name" value="Tudor"/>
</dbReference>
<evidence type="ECO:0000259" key="2">
    <source>
        <dbReference type="PROSITE" id="PS50304"/>
    </source>
</evidence>
<feature type="domain" description="Tudor" evidence="2">
    <location>
        <begin position="548"/>
        <end position="607"/>
    </location>
</feature>
<proteinExistence type="predicted"/>
<dbReference type="PROSITE" id="PS50304">
    <property type="entry name" value="TUDOR"/>
    <property type="match status" value="4"/>
</dbReference>
<dbReference type="PANTHER" id="PTHR16442">
    <property type="entry name" value="RING FINGER PROTEIN 17"/>
    <property type="match status" value="1"/>
</dbReference>
<dbReference type="GO" id="GO:0005737">
    <property type="term" value="C:cytoplasm"/>
    <property type="evidence" value="ECO:0007669"/>
    <property type="project" value="UniProtKB-ARBA"/>
</dbReference>
<feature type="domain" description="Tudor" evidence="2">
    <location>
        <begin position="294"/>
        <end position="353"/>
    </location>
</feature>
<reference evidence="3" key="2">
    <citation type="submission" date="2023-05" db="EMBL/GenBank/DDBJ databases">
        <authorList>
            <person name="Fouks B."/>
        </authorList>
    </citation>
    <scope>NUCLEOTIDE SEQUENCE</scope>
    <source>
        <strain evidence="3">Stay&amp;Tobe</strain>
        <tissue evidence="3">Testes</tissue>
    </source>
</reference>
<feature type="domain" description="Tudor" evidence="2">
    <location>
        <begin position="837"/>
        <end position="896"/>
    </location>
</feature>
<feature type="compositionally biased region" description="Acidic residues" evidence="1">
    <location>
        <begin position="752"/>
        <end position="761"/>
    </location>
</feature>
<dbReference type="CDD" id="cd20379">
    <property type="entry name" value="Tudor_dTUD-like"/>
    <property type="match status" value="1"/>
</dbReference>
<dbReference type="Gene3D" id="2.40.50.90">
    <property type="match status" value="3"/>
</dbReference>
<dbReference type="PANTHER" id="PTHR16442:SF1">
    <property type="entry name" value="RING FINGER PROTEIN 17"/>
    <property type="match status" value="1"/>
</dbReference>
<evidence type="ECO:0000313" key="3">
    <source>
        <dbReference type="EMBL" id="KAJ9579969.1"/>
    </source>
</evidence>
<dbReference type="SUPFAM" id="SSF63748">
    <property type="entry name" value="Tudor/PWWP/MBT"/>
    <property type="match status" value="4"/>
</dbReference>
<organism evidence="3 4">
    <name type="scientific">Diploptera punctata</name>
    <name type="common">Pacific beetle cockroach</name>
    <dbReference type="NCBI Taxonomy" id="6984"/>
    <lineage>
        <taxon>Eukaryota</taxon>
        <taxon>Metazoa</taxon>
        <taxon>Ecdysozoa</taxon>
        <taxon>Arthropoda</taxon>
        <taxon>Hexapoda</taxon>
        <taxon>Insecta</taxon>
        <taxon>Pterygota</taxon>
        <taxon>Neoptera</taxon>
        <taxon>Polyneoptera</taxon>
        <taxon>Dictyoptera</taxon>
        <taxon>Blattodea</taxon>
        <taxon>Blaberoidea</taxon>
        <taxon>Blaberidae</taxon>
        <taxon>Diplopterinae</taxon>
        <taxon>Diploptera</taxon>
    </lineage>
</organism>
<evidence type="ECO:0000256" key="1">
    <source>
        <dbReference type="SAM" id="MobiDB-lite"/>
    </source>
</evidence>
<dbReference type="Proteomes" id="UP001233999">
    <property type="component" value="Unassembled WGS sequence"/>
</dbReference>
<reference evidence="3" key="1">
    <citation type="journal article" date="2023" name="IScience">
        <title>Live-bearing cockroach genome reveals convergent evolutionary mechanisms linked to viviparity in insects and beyond.</title>
        <authorList>
            <person name="Fouks B."/>
            <person name="Harrison M.C."/>
            <person name="Mikhailova A.A."/>
            <person name="Marchal E."/>
            <person name="English S."/>
            <person name="Carruthers M."/>
            <person name="Jennings E.C."/>
            <person name="Chiamaka E.L."/>
            <person name="Frigard R.A."/>
            <person name="Pippel M."/>
            <person name="Attardo G.M."/>
            <person name="Benoit J.B."/>
            <person name="Bornberg-Bauer E."/>
            <person name="Tobe S.S."/>
        </authorList>
    </citation>
    <scope>NUCLEOTIDE SEQUENCE</scope>
    <source>
        <strain evidence="3">Stay&amp;Tobe</strain>
    </source>
</reference>
<evidence type="ECO:0000313" key="4">
    <source>
        <dbReference type="Proteomes" id="UP001233999"/>
    </source>
</evidence>
<dbReference type="SMART" id="SM00333">
    <property type="entry name" value="TUDOR"/>
    <property type="match status" value="4"/>
</dbReference>
<accession>A0AAD7ZG37</accession>
<dbReference type="EMBL" id="JASPKZ010008365">
    <property type="protein sequence ID" value="KAJ9579969.1"/>
    <property type="molecule type" value="Genomic_DNA"/>
</dbReference>
<keyword evidence="4" id="KW-1185">Reference proteome</keyword>
<dbReference type="Pfam" id="PF00567">
    <property type="entry name" value="TUDOR"/>
    <property type="match status" value="4"/>
</dbReference>
<sequence length="909" mass="103667">MSTTQSAAATNTTRNNRKHSGELVKGSTEIVKVCHIRDPSCFYVHRVEDAGTIDNLSDELTKHANSFTSPPDSVLTNGLYIVQFYQDKKWYRARVRSIHPSTDPKSEDMADILYVDYGNAEVVPLSRLRCIPPRFSNLPAMALHCSLFGIVPANGKWSPESVKCLAIMVNGYHVKMYVMDHSHDTFKVDLCQIPGETFDNDVPISVRDALVFLEHACFLDEEKFKIPKVERNAQFFQQRDFQKGTAINVVVSHVDSPHSFYVQKLGDHARYLSSLMQDMEKEYSSAVNKGLIYKPQIGMPCAAKYTVDKRWYRAKIIDLPGNKMVEVYYVDFGNQEVIPWTLLRKIQPQFLRIAAQGIHCSMSDVMPKQQQWTQDVANFMIKQTAEKVLKLYIDEVQRHQLKVTLYYPKNDIDLCINGLIVREGFATSVGVSSSLVEYHKMDSLLYTVPPPLTTKVQPTKSSKKKPVMNVKSQSSVGASNPPPHMRTSEETTEVTPEDPFRLEVKVLSCPSPSCIYVMLINFSEQIKKFCLMCELQEFYSSSRSHVDKWEVNNKCSAFSVKRKMWYRAIVIELLPDDQAKVFMKDFAEVETVPILNLQLLDPKFLQIRDGAIKCHLAGIKAAGDKNEWPTLACEYLNELIDKYSDTCIAKKGEIEDNSLPVELWVKRIICGGPLEPTREEWFTLNRQLIDQGLAIPVKGESEAESIPSLQVLRELEERSEETIKDNVTEWLKLSSQIEGSSKTESSDVPIESNDDGISDIDGTSIEDEAAAIPSEITDWLPALPITKKQFKAVPTFVDDECYIYLHDYEQNSDTLTIIGNALHSRFKKSEPKPHDQYWFPNQLCIAQYHTDKKWYRGKVMQVNDDRTVKVMFVDYGNVEECKASELRKNIYMTHIPIQSHKCFLKGIKP</sequence>
<feature type="non-terminal residue" evidence="3">
    <location>
        <position position="909"/>
    </location>
</feature>
<feature type="domain" description="Tudor" evidence="2">
    <location>
        <begin position="73"/>
        <end position="138"/>
    </location>
</feature>
<feature type="region of interest" description="Disordered" evidence="1">
    <location>
        <begin position="741"/>
        <end position="761"/>
    </location>
</feature>
<dbReference type="InterPro" id="IPR035437">
    <property type="entry name" value="SNase_OB-fold_sf"/>
</dbReference>
<protein>
    <recommendedName>
        <fullName evidence="2">Tudor domain-containing protein</fullName>
    </recommendedName>
</protein>
<dbReference type="Gene3D" id="2.30.30.140">
    <property type="match status" value="4"/>
</dbReference>
<feature type="region of interest" description="Disordered" evidence="1">
    <location>
        <begin position="455"/>
        <end position="494"/>
    </location>
</feature>
<gene>
    <name evidence="3" type="ORF">L9F63_004352</name>
</gene>
<name>A0AAD7ZG37_DIPPU</name>